<dbReference type="Proteomes" id="UP001065265">
    <property type="component" value="Chromosome"/>
</dbReference>
<evidence type="ECO:0000256" key="1">
    <source>
        <dbReference type="SAM" id="SignalP"/>
    </source>
</evidence>
<keyword evidence="3" id="KW-1185">Reference proteome</keyword>
<feature type="chain" id="PRO_5045661482" evidence="1">
    <location>
        <begin position="26"/>
        <end position="94"/>
    </location>
</feature>
<feature type="signal peptide" evidence="1">
    <location>
        <begin position="1"/>
        <end position="25"/>
    </location>
</feature>
<dbReference type="EMBL" id="CP092471">
    <property type="protein sequence ID" value="UVI38779.1"/>
    <property type="molecule type" value="Genomic_DNA"/>
</dbReference>
<evidence type="ECO:0000313" key="3">
    <source>
        <dbReference type="Proteomes" id="UP001065265"/>
    </source>
</evidence>
<name>A0ABY5T1G8_9SPHN</name>
<protein>
    <submittedName>
        <fullName evidence="2">Uncharacterized protein</fullName>
    </submittedName>
</protein>
<sequence length="94" mass="10087">MTKAMLFIATASLGIVSLNSAPAVAQQDKPEAAEQTEPTVVEQDKVICKRYAPTGSRVKKKFCARASEWARSEAAALKFRTDLQDTVNSEGGGN</sequence>
<organism evidence="2 3">
    <name type="scientific">Qipengyuania spongiae</name>
    <dbReference type="NCBI Taxonomy" id="2909673"/>
    <lineage>
        <taxon>Bacteria</taxon>
        <taxon>Pseudomonadati</taxon>
        <taxon>Pseudomonadota</taxon>
        <taxon>Alphaproteobacteria</taxon>
        <taxon>Sphingomonadales</taxon>
        <taxon>Erythrobacteraceae</taxon>
        <taxon>Qipengyuania</taxon>
    </lineage>
</organism>
<evidence type="ECO:0000313" key="2">
    <source>
        <dbReference type="EMBL" id="UVI38779.1"/>
    </source>
</evidence>
<accession>A0ABY5T1G8</accession>
<keyword evidence="1" id="KW-0732">Signal</keyword>
<reference evidence="2" key="1">
    <citation type="submission" date="2022-02" db="EMBL/GenBank/DDBJ databases">
        <title>Qipengyuania spongiae sp. nov., isolated from marine sponge.</title>
        <authorList>
            <person name="Li Z."/>
            <person name="Zhang M."/>
        </authorList>
    </citation>
    <scope>NUCLEOTIDE SEQUENCE</scope>
    <source>
        <strain evidence="2">PHS-Z21</strain>
    </source>
</reference>
<dbReference type="RefSeq" id="WP_265557957.1">
    <property type="nucleotide sequence ID" value="NZ_CP092471.1"/>
</dbReference>
<gene>
    <name evidence="2" type="ORF">L1F33_11055</name>
</gene>
<proteinExistence type="predicted"/>